<evidence type="ECO:0000256" key="2">
    <source>
        <dbReference type="ARBA" id="ARBA00007613"/>
    </source>
</evidence>
<gene>
    <name evidence="8" type="ORF">J0A69_17875</name>
</gene>
<evidence type="ECO:0000256" key="3">
    <source>
        <dbReference type="ARBA" id="ARBA00022448"/>
    </source>
</evidence>
<evidence type="ECO:0000313" key="8">
    <source>
        <dbReference type="EMBL" id="MBN7817313.1"/>
    </source>
</evidence>
<comment type="caution">
    <text evidence="8">The sequence shown here is derived from an EMBL/GenBank/DDBJ whole genome shotgun (WGS) entry which is preliminary data.</text>
</comment>
<sequence>MEKLIKMKLLPMYKLVLFVGISLISAGNLMAQDTLKLNFQEAVDIALSNNLNYQIQSNEMEILKRQKQSALASHFPNANINTSFQQQNGQQFQQIEGEIVVTNVTNEIVASGLSLNMPVFNAGRRILDTQSSRLNYMAGEKGLERAAQQVIFDVSRRYLQVLLDGELLRIAEENLENQKQQLEQITGFVDAGLRTVSDQYNQESEVARLESVAVTAQVTLENDLWDLSEYLQLEPTVIPQLSAVDPMNAVVSFEGMTVGELYELALSNRSDLEQQEMLVSAAKKSVQAMKAMYYPRINAFFNYNTFFTSLDDRSLREQLLKIYPQNTLGLNLSIPIFNNFQTRLDVGRRKVAYQNQILQKESVDRKVYQEVKLAYQNYRAAVLKEQNTQIQVLAAEEARNAVRERFRLGLSNFVDLSTANQQLVAAQADQAQAVFTLYFQEVLMKHALGTLDVTF</sequence>
<dbReference type="EMBL" id="JAFKCU010000005">
    <property type="protein sequence ID" value="MBN7817313.1"/>
    <property type="molecule type" value="Genomic_DNA"/>
</dbReference>
<dbReference type="Proteomes" id="UP000664480">
    <property type="component" value="Unassembled WGS sequence"/>
</dbReference>
<dbReference type="PANTHER" id="PTHR30026:SF20">
    <property type="entry name" value="OUTER MEMBRANE PROTEIN TOLC"/>
    <property type="match status" value="1"/>
</dbReference>
<evidence type="ECO:0000256" key="4">
    <source>
        <dbReference type="ARBA" id="ARBA00022452"/>
    </source>
</evidence>
<evidence type="ECO:0000256" key="1">
    <source>
        <dbReference type="ARBA" id="ARBA00004442"/>
    </source>
</evidence>
<evidence type="ECO:0000256" key="5">
    <source>
        <dbReference type="ARBA" id="ARBA00022692"/>
    </source>
</evidence>
<dbReference type="Gene3D" id="1.20.1600.10">
    <property type="entry name" value="Outer membrane efflux proteins (OEP)"/>
    <property type="match status" value="1"/>
</dbReference>
<dbReference type="Pfam" id="PF02321">
    <property type="entry name" value="OEP"/>
    <property type="match status" value="2"/>
</dbReference>
<name>A0ABS3CJM6_9BACT</name>
<comment type="subcellular location">
    <subcellularLocation>
        <location evidence="1">Cell outer membrane</location>
    </subcellularLocation>
</comment>
<organism evidence="8 9">
    <name type="scientific">Algoriphagus pacificus</name>
    <dbReference type="NCBI Taxonomy" id="2811234"/>
    <lineage>
        <taxon>Bacteria</taxon>
        <taxon>Pseudomonadati</taxon>
        <taxon>Bacteroidota</taxon>
        <taxon>Cytophagia</taxon>
        <taxon>Cytophagales</taxon>
        <taxon>Cyclobacteriaceae</taxon>
        <taxon>Algoriphagus</taxon>
    </lineage>
</organism>
<evidence type="ECO:0000256" key="7">
    <source>
        <dbReference type="ARBA" id="ARBA00023237"/>
    </source>
</evidence>
<proteinExistence type="inferred from homology"/>
<protein>
    <submittedName>
        <fullName evidence="8">TolC family protein</fullName>
    </submittedName>
</protein>
<dbReference type="PANTHER" id="PTHR30026">
    <property type="entry name" value="OUTER MEMBRANE PROTEIN TOLC"/>
    <property type="match status" value="1"/>
</dbReference>
<keyword evidence="7" id="KW-0998">Cell outer membrane</keyword>
<dbReference type="InterPro" id="IPR003423">
    <property type="entry name" value="OMP_efflux"/>
</dbReference>
<dbReference type="SUPFAM" id="SSF56954">
    <property type="entry name" value="Outer membrane efflux proteins (OEP)"/>
    <property type="match status" value="1"/>
</dbReference>
<evidence type="ECO:0000313" key="9">
    <source>
        <dbReference type="Proteomes" id="UP000664480"/>
    </source>
</evidence>
<keyword evidence="5" id="KW-0812">Transmembrane</keyword>
<keyword evidence="6" id="KW-0472">Membrane</keyword>
<keyword evidence="3" id="KW-0813">Transport</keyword>
<dbReference type="InterPro" id="IPR051906">
    <property type="entry name" value="TolC-like"/>
</dbReference>
<accession>A0ABS3CJM6</accession>
<comment type="similarity">
    <text evidence="2">Belongs to the outer membrane factor (OMF) (TC 1.B.17) family.</text>
</comment>
<reference evidence="8 9" key="1">
    <citation type="submission" date="2021-03" db="EMBL/GenBank/DDBJ databases">
        <title>novel species isolated from a fishpond in China.</title>
        <authorList>
            <person name="Lu H."/>
            <person name="Cai Z."/>
        </authorList>
    </citation>
    <scope>NUCLEOTIDE SEQUENCE [LARGE SCALE GENOMIC DNA]</scope>
    <source>
        <strain evidence="8 9">YJ13C</strain>
    </source>
</reference>
<keyword evidence="9" id="KW-1185">Reference proteome</keyword>
<evidence type="ECO:0000256" key="6">
    <source>
        <dbReference type="ARBA" id="ARBA00023136"/>
    </source>
</evidence>
<keyword evidence="4" id="KW-1134">Transmembrane beta strand</keyword>